<evidence type="ECO:0000313" key="2">
    <source>
        <dbReference type="EMBL" id="RVW84875.1"/>
    </source>
</evidence>
<gene>
    <name evidence="2" type="ORF">CK203_062034</name>
</gene>
<proteinExistence type="predicted"/>
<sequence length="194" mass="22115">MASNNFLKSMDRNAQKRTVGVHDIDAFNNLVTQICQVGGPYEANSSKQVNYVANSQRQYNSNSNYFNQGWKNHPNFSWSNNTNVQKPPSSFQSQENKPNLEEVFTQFVQKINDFIDDTKANFRNQGASIRNLEHQVGEISKLLTKRTEGALPSFTETNPKEHIKTITLRSGKELEQSKEAEQQANKEDTSILKE</sequence>
<dbReference type="AlphaFoldDB" id="A0A438HK69"/>
<protein>
    <submittedName>
        <fullName evidence="2">Uncharacterized protein</fullName>
    </submittedName>
</protein>
<organism evidence="2 3">
    <name type="scientific">Vitis vinifera</name>
    <name type="common">Grape</name>
    <dbReference type="NCBI Taxonomy" id="29760"/>
    <lineage>
        <taxon>Eukaryota</taxon>
        <taxon>Viridiplantae</taxon>
        <taxon>Streptophyta</taxon>
        <taxon>Embryophyta</taxon>
        <taxon>Tracheophyta</taxon>
        <taxon>Spermatophyta</taxon>
        <taxon>Magnoliopsida</taxon>
        <taxon>eudicotyledons</taxon>
        <taxon>Gunneridae</taxon>
        <taxon>Pentapetalae</taxon>
        <taxon>rosids</taxon>
        <taxon>Vitales</taxon>
        <taxon>Vitaceae</taxon>
        <taxon>Viteae</taxon>
        <taxon>Vitis</taxon>
    </lineage>
</organism>
<dbReference type="EMBL" id="QGNW01000210">
    <property type="protein sequence ID" value="RVW84875.1"/>
    <property type="molecule type" value="Genomic_DNA"/>
</dbReference>
<dbReference type="Proteomes" id="UP000288805">
    <property type="component" value="Unassembled WGS sequence"/>
</dbReference>
<feature type="region of interest" description="Disordered" evidence="1">
    <location>
        <begin position="170"/>
        <end position="194"/>
    </location>
</feature>
<comment type="caution">
    <text evidence="2">The sequence shown here is derived from an EMBL/GenBank/DDBJ whole genome shotgun (WGS) entry which is preliminary data.</text>
</comment>
<accession>A0A438HK69</accession>
<name>A0A438HK69_VITVI</name>
<reference evidence="2 3" key="1">
    <citation type="journal article" date="2018" name="PLoS Genet.">
        <title>Population sequencing reveals clonal diversity and ancestral inbreeding in the grapevine cultivar Chardonnay.</title>
        <authorList>
            <person name="Roach M.J."/>
            <person name="Johnson D.L."/>
            <person name="Bohlmann J."/>
            <person name="van Vuuren H.J."/>
            <person name="Jones S.J."/>
            <person name="Pretorius I.S."/>
            <person name="Schmidt S.A."/>
            <person name="Borneman A.R."/>
        </authorList>
    </citation>
    <scope>NUCLEOTIDE SEQUENCE [LARGE SCALE GENOMIC DNA]</scope>
    <source>
        <strain evidence="3">cv. Chardonnay</strain>
        <tissue evidence="2">Leaf</tissue>
    </source>
</reference>
<evidence type="ECO:0000313" key="3">
    <source>
        <dbReference type="Proteomes" id="UP000288805"/>
    </source>
</evidence>
<evidence type="ECO:0000256" key="1">
    <source>
        <dbReference type="SAM" id="MobiDB-lite"/>
    </source>
</evidence>